<dbReference type="OrthoDB" id="5861309at2759"/>
<evidence type="ECO:0000313" key="2">
    <source>
        <dbReference type="Proteomes" id="UP000218231"/>
    </source>
</evidence>
<proteinExistence type="predicted"/>
<protein>
    <submittedName>
        <fullName evidence="1">Uncharacterized protein</fullName>
    </submittedName>
</protein>
<organism evidence="1 2">
    <name type="scientific">Diploscapter pachys</name>
    <dbReference type="NCBI Taxonomy" id="2018661"/>
    <lineage>
        <taxon>Eukaryota</taxon>
        <taxon>Metazoa</taxon>
        <taxon>Ecdysozoa</taxon>
        <taxon>Nematoda</taxon>
        <taxon>Chromadorea</taxon>
        <taxon>Rhabditida</taxon>
        <taxon>Rhabditina</taxon>
        <taxon>Rhabditomorpha</taxon>
        <taxon>Rhabditoidea</taxon>
        <taxon>Rhabditidae</taxon>
        <taxon>Diploscapter</taxon>
    </lineage>
</organism>
<keyword evidence="2" id="KW-1185">Reference proteome</keyword>
<dbReference type="InterPro" id="IPR027844">
    <property type="entry name" value="INTS15"/>
</dbReference>
<accession>A0A2A2JC45</accession>
<dbReference type="PANTHER" id="PTHR14540:SF2">
    <property type="entry name" value="INTEGRATOR COMPLEX SUBUNIT 15"/>
    <property type="match status" value="1"/>
</dbReference>
<dbReference type="Pfam" id="PF14964">
    <property type="entry name" value="INTS15"/>
    <property type="match status" value="1"/>
</dbReference>
<name>A0A2A2JC45_9BILA</name>
<reference evidence="1 2" key="1">
    <citation type="journal article" date="2017" name="Curr. Biol.">
        <title>Genome architecture and evolution of a unichromosomal asexual nematode.</title>
        <authorList>
            <person name="Fradin H."/>
            <person name="Zegar C."/>
            <person name="Gutwein M."/>
            <person name="Lucas J."/>
            <person name="Kovtun M."/>
            <person name="Corcoran D."/>
            <person name="Baugh L.R."/>
            <person name="Kiontke K."/>
            <person name="Gunsalus K."/>
            <person name="Fitch D.H."/>
            <person name="Piano F."/>
        </authorList>
    </citation>
    <scope>NUCLEOTIDE SEQUENCE [LARGE SCALE GENOMIC DNA]</scope>
    <source>
        <strain evidence="1">PF1309</strain>
    </source>
</reference>
<dbReference type="STRING" id="2018661.A0A2A2JC45"/>
<gene>
    <name evidence="1" type="ORF">WR25_21388</name>
</gene>
<evidence type="ECO:0000313" key="1">
    <source>
        <dbReference type="EMBL" id="PAV59340.1"/>
    </source>
</evidence>
<dbReference type="PANTHER" id="PTHR14540">
    <property type="entry name" value="INTEGRATOR COMPLEX SUBUNIT 15"/>
    <property type="match status" value="1"/>
</dbReference>
<dbReference type="AlphaFoldDB" id="A0A2A2JC45"/>
<comment type="caution">
    <text evidence="1">The sequence shown here is derived from an EMBL/GenBank/DDBJ whole genome shotgun (WGS) entry which is preliminary data.</text>
</comment>
<sequence>MNRPPRPATSAHANFPDCVLPALNQMSKVIRGSAPLRGNRSGTGCKNPELQQQIDSDVFCVLPGEKRSRLNALQQFTLLDILAKFFIERAEDSHKYAYFEALFLGREGDGESHLHRIEMLFKMASYVLQYPVFHFYNFISQWLSKVSNKSYADDFIAMLVEHFILPSTPENPTHKFLLPLENWCPEFTAFFVILAPNHSPTITSALAITIGSYLIRNCQFILKNIRDNPSMAQSFSEEIFPKLLDFCIQPENQNSHSELHSGLMLTLESWSKIMAKQDNLQLNLNCLWKDKTAWTIRRYSAVCVAVKTNCVPKKFAEEKLKSLTIPSHFASHFEKTIQLDLVKVK</sequence>
<dbReference type="Proteomes" id="UP000218231">
    <property type="component" value="Unassembled WGS sequence"/>
</dbReference>
<dbReference type="EMBL" id="LIAE01010529">
    <property type="protein sequence ID" value="PAV59340.1"/>
    <property type="molecule type" value="Genomic_DNA"/>
</dbReference>